<dbReference type="GO" id="GO:0006749">
    <property type="term" value="P:glutathione metabolic process"/>
    <property type="evidence" value="ECO:0007669"/>
    <property type="project" value="TreeGrafter"/>
</dbReference>
<gene>
    <name evidence="7" type="ORF">PFISCL1PPCAC_27941</name>
</gene>
<dbReference type="InterPro" id="IPR010987">
    <property type="entry name" value="Glutathione-S-Trfase_C-like"/>
</dbReference>
<dbReference type="SFLD" id="SFLDS00019">
    <property type="entry name" value="Glutathione_Transferase_(cytos"/>
    <property type="match status" value="1"/>
</dbReference>
<name>A0AAV5X0W1_9BILA</name>
<dbReference type="Proteomes" id="UP001432322">
    <property type="component" value="Unassembled WGS sequence"/>
</dbReference>
<dbReference type="AlphaFoldDB" id="A0AAV5X0W1"/>
<keyword evidence="2" id="KW-0808">Transferase</keyword>
<evidence type="ECO:0000259" key="6">
    <source>
        <dbReference type="PROSITE" id="PS50405"/>
    </source>
</evidence>
<dbReference type="EC" id="2.5.1.18" evidence="1"/>
<proteinExistence type="inferred from homology"/>
<reference evidence="7" key="1">
    <citation type="submission" date="2023-10" db="EMBL/GenBank/DDBJ databases">
        <title>Genome assembly of Pristionchus species.</title>
        <authorList>
            <person name="Yoshida K."/>
            <person name="Sommer R.J."/>
        </authorList>
    </citation>
    <scope>NUCLEOTIDE SEQUENCE</scope>
    <source>
        <strain evidence="7">RS5133</strain>
    </source>
</reference>
<evidence type="ECO:0000256" key="3">
    <source>
        <dbReference type="ARBA" id="ARBA00038317"/>
    </source>
</evidence>
<keyword evidence="8" id="KW-1185">Reference proteome</keyword>
<dbReference type="InterPro" id="IPR004046">
    <property type="entry name" value="GST_C"/>
</dbReference>
<dbReference type="InterPro" id="IPR036282">
    <property type="entry name" value="Glutathione-S-Trfase_C_sf"/>
</dbReference>
<dbReference type="PANTHER" id="PTHR11571">
    <property type="entry name" value="GLUTATHIONE S-TRANSFERASE"/>
    <property type="match status" value="1"/>
</dbReference>
<dbReference type="InterPro" id="IPR050213">
    <property type="entry name" value="GST_superfamily"/>
</dbReference>
<evidence type="ECO:0000256" key="4">
    <source>
        <dbReference type="ARBA" id="ARBA00047960"/>
    </source>
</evidence>
<dbReference type="EMBL" id="BTSY01000007">
    <property type="protein sequence ID" value="GMT36644.1"/>
    <property type="molecule type" value="Genomic_DNA"/>
</dbReference>
<dbReference type="SFLD" id="SFLDG01205">
    <property type="entry name" value="AMPS.1"/>
    <property type="match status" value="1"/>
</dbReference>
<dbReference type="SFLD" id="SFLDG00363">
    <property type="entry name" value="AMPS_(cytGST):_Alpha-__Mu-__Pi"/>
    <property type="match status" value="1"/>
</dbReference>
<organism evidence="7 8">
    <name type="scientific">Pristionchus fissidentatus</name>
    <dbReference type="NCBI Taxonomy" id="1538716"/>
    <lineage>
        <taxon>Eukaryota</taxon>
        <taxon>Metazoa</taxon>
        <taxon>Ecdysozoa</taxon>
        <taxon>Nematoda</taxon>
        <taxon>Chromadorea</taxon>
        <taxon>Rhabditida</taxon>
        <taxon>Rhabditina</taxon>
        <taxon>Diplogasteromorpha</taxon>
        <taxon>Diplogasteroidea</taxon>
        <taxon>Neodiplogasteridae</taxon>
        <taxon>Pristionchus</taxon>
    </lineage>
</organism>
<dbReference type="InterPro" id="IPR004045">
    <property type="entry name" value="Glutathione_S-Trfase_N"/>
</dbReference>
<accession>A0AAV5X0W1</accession>
<evidence type="ECO:0000313" key="7">
    <source>
        <dbReference type="EMBL" id="GMT36644.1"/>
    </source>
</evidence>
<dbReference type="Gene3D" id="1.20.1050.10">
    <property type="match status" value="1"/>
</dbReference>
<evidence type="ECO:0000313" key="8">
    <source>
        <dbReference type="Proteomes" id="UP001432322"/>
    </source>
</evidence>
<feature type="domain" description="GST C-terminal" evidence="6">
    <location>
        <begin position="81"/>
        <end position="207"/>
    </location>
</feature>
<dbReference type="PROSITE" id="PS50405">
    <property type="entry name" value="GST_CTER"/>
    <property type="match status" value="1"/>
</dbReference>
<sequence length="207" mass="23347">MPSYKLTYWNGRGHAEVARQLFHFAGVPYEDNRVTMEEWATLKAKMPFAQVPLLEVDGKQLPQSYAINRYLAKEFGFVGASAFDSAWVDAIADQYKDYFNEITAALTVFMGFAQGDKPKLVKEVIEPARDKFFPALEKIAKENGNNGHFVGTRLTWVDLLLADHIHTVSTIIPGFLDAYPTVAKTAAYIENVPKLKEWIAKRPVNAF</sequence>
<comment type="caution">
    <text evidence="7">The sequence shown here is derived from an EMBL/GenBank/DDBJ whole genome shotgun (WGS) entry which is preliminary data.</text>
</comment>
<dbReference type="CDD" id="cd03039">
    <property type="entry name" value="GST_N_Sigma_like"/>
    <property type="match status" value="1"/>
</dbReference>
<dbReference type="Gene3D" id="3.40.30.10">
    <property type="entry name" value="Glutaredoxin"/>
    <property type="match status" value="1"/>
</dbReference>
<feature type="domain" description="GST N-terminal" evidence="5">
    <location>
        <begin position="2"/>
        <end position="79"/>
    </location>
</feature>
<dbReference type="GO" id="GO:0004364">
    <property type="term" value="F:glutathione transferase activity"/>
    <property type="evidence" value="ECO:0007669"/>
    <property type="project" value="UniProtKB-EC"/>
</dbReference>
<evidence type="ECO:0000256" key="2">
    <source>
        <dbReference type="ARBA" id="ARBA00022679"/>
    </source>
</evidence>
<dbReference type="Pfam" id="PF02798">
    <property type="entry name" value="GST_N"/>
    <property type="match status" value="1"/>
</dbReference>
<dbReference type="FunFam" id="1.20.1050.10:FF:000044">
    <property type="entry name" value="Glutathione S-transferase"/>
    <property type="match status" value="1"/>
</dbReference>
<protein>
    <recommendedName>
        <fullName evidence="1">glutathione transferase</fullName>
        <ecNumber evidence="1">2.5.1.18</ecNumber>
    </recommendedName>
</protein>
<dbReference type="SUPFAM" id="SSF47616">
    <property type="entry name" value="GST C-terminal domain-like"/>
    <property type="match status" value="1"/>
</dbReference>
<dbReference type="Pfam" id="PF14497">
    <property type="entry name" value="GST_C_3"/>
    <property type="match status" value="1"/>
</dbReference>
<dbReference type="FunFam" id="3.40.30.10:FF:000258">
    <property type="entry name" value="Glutathione S-transferase"/>
    <property type="match status" value="1"/>
</dbReference>
<evidence type="ECO:0000256" key="1">
    <source>
        <dbReference type="ARBA" id="ARBA00012452"/>
    </source>
</evidence>
<comment type="catalytic activity">
    <reaction evidence="4">
        <text>RX + glutathione = an S-substituted glutathione + a halide anion + H(+)</text>
        <dbReference type="Rhea" id="RHEA:16437"/>
        <dbReference type="ChEBI" id="CHEBI:15378"/>
        <dbReference type="ChEBI" id="CHEBI:16042"/>
        <dbReference type="ChEBI" id="CHEBI:17792"/>
        <dbReference type="ChEBI" id="CHEBI:57925"/>
        <dbReference type="ChEBI" id="CHEBI:90779"/>
        <dbReference type="EC" id="2.5.1.18"/>
    </reaction>
</comment>
<dbReference type="PANTHER" id="PTHR11571:SF224">
    <property type="entry name" value="HEMATOPOIETIC PROSTAGLANDIN D SYNTHASE"/>
    <property type="match status" value="1"/>
</dbReference>
<dbReference type="InterPro" id="IPR040079">
    <property type="entry name" value="Glutathione_S-Trfase"/>
</dbReference>
<dbReference type="PROSITE" id="PS50404">
    <property type="entry name" value="GST_NTER"/>
    <property type="match status" value="1"/>
</dbReference>
<evidence type="ECO:0000259" key="5">
    <source>
        <dbReference type="PROSITE" id="PS50404"/>
    </source>
</evidence>
<dbReference type="CDD" id="cd03192">
    <property type="entry name" value="GST_C_Sigma_like"/>
    <property type="match status" value="1"/>
</dbReference>
<dbReference type="InterPro" id="IPR036249">
    <property type="entry name" value="Thioredoxin-like_sf"/>
</dbReference>
<comment type="similarity">
    <text evidence="3">Belongs to the GST superfamily. Sigma family.</text>
</comment>
<dbReference type="SUPFAM" id="SSF52833">
    <property type="entry name" value="Thioredoxin-like"/>
    <property type="match status" value="1"/>
</dbReference>